<feature type="compositionally biased region" description="Polar residues" evidence="1">
    <location>
        <begin position="84"/>
        <end position="105"/>
    </location>
</feature>
<evidence type="ECO:0000313" key="3">
    <source>
        <dbReference type="Proteomes" id="UP000008144"/>
    </source>
</evidence>
<dbReference type="GeneTree" id="ENSGT00530000068623"/>
<feature type="compositionally biased region" description="Gly residues" evidence="1">
    <location>
        <begin position="12"/>
        <end position="25"/>
    </location>
</feature>
<feature type="region of interest" description="Disordered" evidence="1">
    <location>
        <begin position="54"/>
        <end position="214"/>
    </location>
</feature>
<dbReference type="AlphaFoldDB" id="F7AS03"/>
<proteinExistence type="predicted"/>
<dbReference type="Ensembl" id="ENSCINT00000025953.2">
    <property type="protein sequence ID" value="ENSCINP00000025707.2"/>
    <property type="gene ID" value="ENSCING00000014143.2"/>
</dbReference>
<feature type="region of interest" description="Disordered" evidence="1">
    <location>
        <begin position="1"/>
        <end position="32"/>
    </location>
</feature>
<dbReference type="HOGENOM" id="CLU_1291520_0_0_1"/>
<evidence type="ECO:0000313" key="2">
    <source>
        <dbReference type="Ensembl" id="ENSCINP00000025707.2"/>
    </source>
</evidence>
<name>F7AS03_CIOIN</name>
<feature type="compositionally biased region" description="Polar residues" evidence="1">
    <location>
        <begin position="145"/>
        <end position="157"/>
    </location>
</feature>
<feature type="compositionally biased region" description="Polar residues" evidence="1">
    <location>
        <begin position="171"/>
        <end position="180"/>
    </location>
</feature>
<reference evidence="2" key="3">
    <citation type="submission" date="2025-08" db="UniProtKB">
        <authorList>
            <consortium name="Ensembl"/>
        </authorList>
    </citation>
    <scope>IDENTIFICATION</scope>
</reference>
<dbReference type="EMBL" id="EAAA01001019">
    <property type="status" value="NOT_ANNOTATED_CDS"/>
    <property type="molecule type" value="Genomic_DNA"/>
</dbReference>
<accession>F7AS03</accession>
<reference evidence="3" key="1">
    <citation type="journal article" date="2002" name="Science">
        <title>The draft genome of Ciona intestinalis: insights into chordate and vertebrate origins.</title>
        <authorList>
            <person name="Dehal P."/>
            <person name="Satou Y."/>
            <person name="Campbell R.K."/>
            <person name="Chapman J."/>
            <person name="Degnan B."/>
            <person name="De Tomaso A."/>
            <person name="Davidson B."/>
            <person name="Di Gregorio A."/>
            <person name="Gelpke M."/>
            <person name="Goodstein D.M."/>
            <person name="Harafuji N."/>
            <person name="Hastings K.E."/>
            <person name="Ho I."/>
            <person name="Hotta K."/>
            <person name="Huang W."/>
            <person name="Kawashima T."/>
            <person name="Lemaire P."/>
            <person name="Martinez D."/>
            <person name="Meinertzhagen I.A."/>
            <person name="Necula S."/>
            <person name="Nonaka M."/>
            <person name="Putnam N."/>
            <person name="Rash S."/>
            <person name="Saiga H."/>
            <person name="Satake M."/>
            <person name="Terry A."/>
            <person name="Yamada L."/>
            <person name="Wang H.G."/>
            <person name="Awazu S."/>
            <person name="Azumi K."/>
            <person name="Boore J."/>
            <person name="Branno M."/>
            <person name="Chin-Bow S."/>
            <person name="DeSantis R."/>
            <person name="Doyle S."/>
            <person name="Francino P."/>
            <person name="Keys D.N."/>
            <person name="Haga S."/>
            <person name="Hayashi H."/>
            <person name="Hino K."/>
            <person name="Imai K.S."/>
            <person name="Inaba K."/>
            <person name="Kano S."/>
            <person name="Kobayashi K."/>
            <person name="Kobayashi M."/>
            <person name="Lee B.I."/>
            <person name="Makabe K.W."/>
            <person name="Manohar C."/>
            <person name="Matassi G."/>
            <person name="Medina M."/>
            <person name="Mochizuki Y."/>
            <person name="Mount S."/>
            <person name="Morishita T."/>
            <person name="Miura S."/>
            <person name="Nakayama A."/>
            <person name="Nishizaka S."/>
            <person name="Nomoto H."/>
            <person name="Ohta F."/>
            <person name="Oishi K."/>
            <person name="Rigoutsos I."/>
            <person name="Sano M."/>
            <person name="Sasaki A."/>
            <person name="Sasakura Y."/>
            <person name="Shoguchi E."/>
            <person name="Shin-i T."/>
            <person name="Spagnuolo A."/>
            <person name="Stainier D."/>
            <person name="Suzuki M.M."/>
            <person name="Tassy O."/>
            <person name="Takatori N."/>
            <person name="Tokuoka M."/>
            <person name="Yagi K."/>
            <person name="Yoshizaki F."/>
            <person name="Wada S."/>
            <person name="Zhang C."/>
            <person name="Hyatt P.D."/>
            <person name="Larimer F."/>
            <person name="Detter C."/>
            <person name="Doggett N."/>
            <person name="Glavina T."/>
            <person name="Hawkins T."/>
            <person name="Richardson P."/>
            <person name="Lucas S."/>
            <person name="Kohara Y."/>
            <person name="Levine M."/>
            <person name="Satoh N."/>
            <person name="Rokhsar D.S."/>
        </authorList>
    </citation>
    <scope>NUCLEOTIDE SEQUENCE [LARGE SCALE GENOMIC DNA]</scope>
</reference>
<evidence type="ECO:0000256" key="1">
    <source>
        <dbReference type="SAM" id="MobiDB-lite"/>
    </source>
</evidence>
<sequence>MSDMHRFQNAGYPGGSQGYPGGQPGAYGNDPYGYPQSKMIGIGAGNSAYQPLPSSMSTGVPSSHIYPSSGANQPRGYLPGGTGDLSTSDSISAQQYRFQQATAASHNWPGGKPSGTMYNGSQFMSGPGMSGGQSGEQSTGLQAHNRLSLTGQPSSNYPGAETAPPGGGMPSYQQQRSAGAQYQMRPGMNTAPPTTPGPTSMYMPQYPGQTPQRV</sequence>
<feature type="compositionally biased region" description="Polar residues" evidence="1">
    <location>
        <begin position="54"/>
        <end position="72"/>
    </location>
</feature>
<dbReference type="InParanoid" id="F7AS03"/>
<reference evidence="2" key="2">
    <citation type="journal article" date="2008" name="Genome Biol.">
        <title>Improved genome assembly and evidence-based global gene model set for the chordate Ciona intestinalis: new insight into intron and operon populations.</title>
        <authorList>
            <person name="Satou Y."/>
            <person name="Mineta K."/>
            <person name="Ogasawara M."/>
            <person name="Sasakura Y."/>
            <person name="Shoguchi E."/>
            <person name="Ueno K."/>
            <person name="Yamada L."/>
            <person name="Matsumoto J."/>
            <person name="Wasserscheid J."/>
            <person name="Dewar K."/>
            <person name="Wiley G.B."/>
            <person name="Macmil S.L."/>
            <person name="Roe B.A."/>
            <person name="Zeller R.W."/>
            <person name="Hastings K.E."/>
            <person name="Lemaire P."/>
            <person name="Lindquist E."/>
            <person name="Endo T."/>
            <person name="Hotta K."/>
            <person name="Inaba K."/>
        </authorList>
    </citation>
    <scope>NUCLEOTIDE SEQUENCE [LARGE SCALE GENOMIC DNA]</scope>
    <source>
        <strain evidence="2">wild type</strain>
    </source>
</reference>
<organism evidence="2 3">
    <name type="scientific">Ciona intestinalis</name>
    <name type="common">Transparent sea squirt</name>
    <name type="synonym">Ascidia intestinalis</name>
    <dbReference type="NCBI Taxonomy" id="7719"/>
    <lineage>
        <taxon>Eukaryota</taxon>
        <taxon>Metazoa</taxon>
        <taxon>Chordata</taxon>
        <taxon>Tunicata</taxon>
        <taxon>Ascidiacea</taxon>
        <taxon>Phlebobranchia</taxon>
        <taxon>Cionidae</taxon>
        <taxon>Ciona</taxon>
    </lineage>
</organism>
<keyword evidence="3" id="KW-1185">Reference proteome</keyword>
<reference evidence="2" key="4">
    <citation type="submission" date="2025-09" db="UniProtKB">
        <authorList>
            <consortium name="Ensembl"/>
        </authorList>
    </citation>
    <scope>IDENTIFICATION</scope>
</reference>
<protein>
    <submittedName>
        <fullName evidence="2">Uncharacterized protein</fullName>
    </submittedName>
</protein>
<dbReference type="Proteomes" id="UP000008144">
    <property type="component" value="Chromosome 12"/>
</dbReference>